<feature type="transmembrane region" description="Helical" evidence="6">
    <location>
        <begin position="45"/>
        <end position="65"/>
    </location>
</feature>
<dbReference type="InterPro" id="IPR007168">
    <property type="entry name" value="Phageshock_PspC_N"/>
</dbReference>
<evidence type="ECO:0000259" key="7">
    <source>
        <dbReference type="Pfam" id="PF04024"/>
    </source>
</evidence>
<evidence type="ECO:0000313" key="8">
    <source>
        <dbReference type="EMBL" id="RVU03254.1"/>
    </source>
</evidence>
<evidence type="ECO:0000256" key="6">
    <source>
        <dbReference type="SAM" id="Phobius"/>
    </source>
</evidence>
<organism evidence="8 9">
    <name type="scientific">Novosphingobium umbonatum</name>
    <dbReference type="NCBI Taxonomy" id="1908524"/>
    <lineage>
        <taxon>Bacteria</taxon>
        <taxon>Pseudomonadati</taxon>
        <taxon>Pseudomonadota</taxon>
        <taxon>Alphaproteobacteria</taxon>
        <taxon>Sphingomonadales</taxon>
        <taxon>Sphingomonadaceae</taxon>
        <taxon>Novosphingobium</taxon>
    </lineage>
</organism>
<evidence type="ECO:0000256" key="2">
    <source>
        <dbReference type="ARBA" id="ARBA00022475"/>
    </source>
</evidence>
<dbReference type="OrthoDB" id="7359894at2"/>
<dbReference type="Pfam" id="PF04024">
    <property type="entry name" value="PspC"/>
    <property type="match status" value="1"/>
</dbReference>
<keyword evidence="2" id="KW-1003">Cell membrane</keyword>
<dbReference type="Proteomes" id="UP000282837">
    <property type="component" value="Unassembled WGS sequence"/>
</dbReference>
<evidence type="ECO:0000256" key="1">
    <source>
        <dbReference type="ARBA" id="ARBA00004162"/>
    </source>
</evidence>
<keyword evidence="5 6" id="KW-0472">Membrane</keyword>
<protein>
    <submittedName>
        <fullName evidence="8">PspC domain-containing protein</fullName>
    </submittedName>
</protein>
<comment type="subcellular location">
    <subcellularLocation>
        <location evidence="1">Cell membrane</location>
        <topology evidence="1">Single-pass membrane protein</topology>
    </subcellularLocation>
</comment>
<proteinExistence type="predicted"/>
<accession>A0A437N069</accession>
<evidence type="ECO:0000256" key="3">
    <source>
        <dbReference type="ARBA" id="ARBA00022692"/>
    </source>
</evidence>
<feature type="transmembrane region" description="Helical" evidence="6">
    <location>
        <begin position="21"/>
        <end position="39"/>
    </location>
</feature>
<keyword evidence="9" id="KW-1185">Reference proteome</keyword>
<gene>
    <name evidence="8" type="ORF">EOE18_16710</name>
</gene>
<dbReference type="RefSeq" id="WP_127711627.1">
    <property type="nucleotide sequence ID" value="NZ_SACO01000018.1"/>
</dbReference>
<evidence type="ECO:0000256" key="5">
    <source>
        <dbReference type="ARBA" id="ARBA00023136"/>
    </source>
</evidence>
<feature type="domain" description="Phage shock protein PspC N-terminal" evidence="7">
    <location>
        <begin position="11"/>
        <end position="65"/>
    </location>
</feature>
<dbReference type="InterPro" id="IPR052027">
    <property type="entry name" value="PspC"/>
</dbReference>
<dbReference type="PANTHER" id="PTHR33885:SF3">
    <property type="entry name" value="PHAGE SHOCK PROTEIN C"/>
    <property type="match status" value="1"/>
</dbReference>
<name>A0A437N069_9SPHN</name>
<keyword evidence="3 6" id="KW-0812">Transmembrane</keyword>
<dbReference type="PANTHER" id="PTHR33885">
    <property type="entry name" value="PHAGE SHOCK PROTEIN C"/>
    <property type="match status" value="1"/>
</dbReference>
<evidence type="ECO:0000313" key="9">
    <source>
        <dbReference type="Proteomes" id="UP000282837"/>
    </source>
</evidence>
<evidence type="ECO:0000256" key="4">
    <source>
        <dbReference type="ARBA" id="ARBA00022989"/>
    </source>
</evidence>
<dbReference type="AlphaFoldDB" id="A0A437N069"/>
<sequence length="66" mass="7018">MRDFNQSPKARFVLDRGNKKLLGVCAGLAAYSGFDTTLVRIAFVLGALLGFGSALIVYLVLALVAD</sequence>
<reference evidence="8 9" key="1">
    <citation type="submission" date="2019-01" db="EMBL/GenBank/DDBJ databases">
        <authorList>
            <person name="Chen W.-M."/>
        </authorList>
    </citation>
    <scope>NUCLEOTIDE SEQUENCE [LARGE SCALE GENOMIC DNA]</scope>
    <source>
        <strain evidence="8 9">FSY-9</strain>
    </source>
</reference>
<dbReference type="EMBL" id="SACO01000018">
    <property type="protein sequence ID" value="RVU03254.1"/>
    <property type="molecule type" value="Genomic_DNA"/>
</dbReference>
<dbReference type="GO" id="GO:0005886">
    <property type="term" value="C:plasma membrane"/>
    <property type="evidence" value="ECO:0007669"/>
    <property type="project" value="UniProtKB-SubCell"/>
</dbReference>
<comment type="caution">
    <text evidence="8">The sequence shown here is derived from an EMBL/GenBank/DDBJ whole genome shotgun (WGS) entry which is preliminary data.</text>
</comment>
<keyword evidence="4 6" id="KW-1133">Transmembrane helix</keyword>